<evidence type="ECO:0000313" key="4">
    <source>
        <dbReference type="Proteomes" id="UP000265618"/>
    </source>
</evidence>
<dbReference type="Proteomes" id="UP000265618">
    <property type="component" value="Unassembled WGS sequence"/>
</dbReference>
<sequence length="207" mass="22571">MTPLLGVQKDMANIAALHVFKHFDCNLRSREELVIRMTLPPGGVFSTGSLTTAPNGLQPASPRARETARPSHPAHEAIFLLGAYSKYKSLAVWSRSDLANIDPNRALDLPTTSRPPTTVTAHSTVSLVLCDLVSALHGSEVFGLAVDMPRVRALPRRERQLAAGAAAHYMTRLLASGDDTLTVRWRSEMIEAVRDLTQVYLQAGGEY</sequence>
<dbReference type="Pfam" id="PF25377">
    <property type="entry name" value="DUF7886"/>
    <property type="match status" value="1"/>
</dbReference>
<accession>A0A9K3CQ02</accession>
<feature type="region of interest" description="Disordered" evidence="1">
    <location>
        <begin position="49"/>
        <end position="69"/>
    </location>
</feature>
<dbReference type="InterPro" id="IPR057208">
    <property type="entry name" value="DUF7886"/>
</dbReference>
<protein>
    <recommendedName>
        <fullName evidence="2">DUF7886 domain-containing protein</fullName>
    </recommendedName>
</protein>
<proteinExistence type="predicted"/>
<evidence type="ECO:0000313" key="3">
    <source>
        <dbReference type="EMBL" id="GIQ81363.1"/>
    </source>
</evidence>
<feature type="domain" description="DUF7886" evidence="2">
    <location>
        <begin position="61"/>
        <end position="201"/>
    </location>
</feature>
<keyword evidence="4" id="KW-1185">Reference proteome</keyword>
<evidence type="ECO:0000259" key="2">
    <source>
        <dbReference type="Pfam" id="PF25377"/>
    </source>
</evidence>
<dbReference type="PANTHER" id="PTHR47915:SF1">
    <property type="entry name" value="SI:DKEY-19B23.7"/>
    <property type="match status" value="1"/>
</dbReference>
<dbReference type="OrthoDB" id="239865at2759"/>
<evidence type="ECO:0000256" key="1">
    <source>
        <dbReference type="SAM" id="MobiDB-lite"/>
    </source>
</evidence>
<dbReference type="AlphaFoldDB" id="A0A9K3CQ02"/>
<reference evidence="3 4" key="1">
    <citation type="journal article" date="2018" name="PLoS ONE">
        <title>The draft genome of Kipferlia bialata reveals reductive genome evolution in fornicate parasites.</title>
        <authorList>
            <person name="Tanifuji G."/>
            <person name="Takabayashi S."/>
            <person name="Kume K."/>
            <person name="Takagi M."/>
            <person name="Nakayama T."/>
            <person name="Kamikawa R."/>
            <person name="Inagaki Y."/>
            <person name="Hashimoto T."/>
        </authorList>
    </citation>
    <scope>NUCLEOTIDE SEQUENCE [LARGE SCALE GENOMIC DNA]</scope>
    <source>
        <strain evidence="3">NY0173</strain>
    </source>
</reference>
<gene>
    <name evidence="3" type="ORF">KIPB_002311</name>
</gene>
<dbReference type="PANTHER" id="PTHR47915">
    <property type="entry name" value="SI:DKEY-19B23.7"/>
    <property type="match status" value="1"/>
</dbReference>
<name>A0A9K3CQ02_9EUKA</name>
<comment type="caution">
    <text evidence="3">The sequence shown here is derived from an EMBL/GenBank/DDBJ whole genome shotgun (WGS) entry which is preliminary data.</text>
</comment>
<organism evidence="3 4">
    <name type="scientific">Kipferlia bialata</name>
    <dbReference type="NCBI Taxonomy" id="797122"/>
    <lineage>
        <taxon>Eukaryota</taxon>
        <taxon>Metamonada</taxon>
        <taxon>Carpediemonas-like organisms</taxon>
        <taxon>Kipferlia</taxon>
    </lineage>
</organism>
<dbReference type="EMBL" id="BDIP01000373">
    <property type="protein sequence ID" value="GIQ81363.1"/>
    <property type="molecule type" value="Genomic_DNA"/>
</dbReference>